<comment type="caution">
    <text evidence="4">The sequence shown here is derived from an EMBL/GenBank/DDBJ whole genome shotgun (WGS) entry which is preliminary data.</text>
</comment>
<dbReference type="SUPFAM" id="SSF55961">
    <property type="entry name" value="Bet v1-like"/>
    <property type="match status" value="1"/>
</dbReference>
<protein>
    <recommendedName>
        <fullName evidence="3">Activator of Hsp90 ATPase homologue 1/2-like C-terminal domain-containing protein</fullName>
    </recommendedName>
</protein>
<sequence>MGDDMDDQPHTDPHEQAPLAPHDSQGVGLHDDPRAPIEHVVDVPVSRARAYDAYVLGLGEWWPQGSTASGTGLDRIDLEPHVGGRIVEHARDGREIVWGEVLEAEAGSRFSHTLSRSHDGSPSRVTLTFADLPHGGTRVLLQHGGWDDSNEHGRGAHADWPMLLERYRSYATHV</sequence>
<feature type="domain" description="Activator of Hsp90 ATPase homologue 1/2-like C-terminal" evidence="3">
    <location>
        <begin position="74"/>
        <end position="167"/>
    </location>
</feature>
<evidence type="ECO:0000259" key="3">
    <source>
        <dbReference type="Pfam" id="PF08327"/>
    </source>
</evidence>
<evidence type="ECO:0000256" key="2">
    <source>
        <dbReference type="SAM" id="MobiDB-lite"/>
    </source>
</evidence>
<organism evidence="4 5">
    <name type="scientific">Agrococcus terreus</name>
    <dbReference type="NCBI Taxonomy" id="574649"/>
    <lineage>
        <taxon>Bacteria</taxon>
        <taxon>Bacillati</taxon>
        <taxon>Actinomycetota</taxon>
        <taxon>Actinomycetes</taxon>
        <taxon>Micrococcales</taxon>
        <taxon>Microbacteriaceae</taxon>
        <taxon>Agrococcus</taxon>
    </lineage>
</organism>
<name>A0ABQ2KMV6_9MICO</name>
<dbReference type="Proteomes" id="UP000626982">
    <property type="component" value="Unassembled WGS sequence"/>
</dbReference>
<proteinExistence type="inferred from homology"/>
<accession>A0ABQ2KMV6</accession>
<evidence type="ECO:0000256" key="1">
    <source>
        <dbReference type="ARBA" id="ARBA00006817"/>
    </source>
</evidence>
<reference evidence="5" key="1">
    <citation type="journal article" date="2019" name="Int. J. Syst. Evol. Microbiol.">
        <title>The Global Catalogue of Microorganisms (GCM) 10K type strain sequencing project: providing services to taxonomists for standard genome sequencing and annotation.</title>
        <authorList>
            <consortium name="The Broad Institute Genomics Platform"/>
            <consortium name="The Broad Institute Genome Sequencing Center for Infectious Disease"/>
            <person name="Wu L."/>
            <person name="Ma J."/>
        </authorList>
    </citation>
    <scope>NUCLEOTIDE SEQUENCE [LARGE SCALE GENOMIC DNA]</scope>
    <source>
        <strain evidence="5">CGMCC 1.6960</strain>
    </source>
</reference>
<evidence type="ECO:0000313" key="5">
    <source>
        <dbReference type="Proteomes" id="UP000626982"/>
    </source>
</evidence>
<dbReference type="RefSeq" id="WP_188718480.1">
    <property type="nucleotide sequence ID" value="NZ_BAABBD010000003.1"/>
</dbReference>
<keyword evidence="5" id="KW-1185">Reference proteome</keyword>
<gene>
    <name evidence="4" type="ORF">GCM10010968_23350</name>
</gene>
<dbReference type="Gene3D" id="3.30.530.20">
    <property type="match status" value="1"/>
</dbReference>
<dbReference type="Pfam" id="PF08327">
    <property type="entry name" value="AHSA1"/>
    <property type="match status" value="1"/>
</dbReference>
<dbReference type="InterPro" id="IPR013538">
    <property type="entry name" value="ASHA1/2-like_C"/>
</dbReference>
<feature type="region of interest" description="Disordered" evidence="2">
    <location>
        <begin position="1"/>
        <end position="33"/>
    </location>
</feature>
<dbReference type="EMBL" id="BMLM01000002">
    <property type="protein sequence ID" value="GGN88104.1"/>
    <property type="molecule type" value="Genomic_DNA"/>
</dbReference>
<comment type="similarity">
    <text evidence="1">Belongs to the AHA1 family.</text>
</comment>
<dbReference type="InterPro" id="IPR023393">
    <property type="entry name" value="START-like_dom_sf"/>
</dbReference>
<evidence type="ECO:0000313" key="4">
    <source>
        <dbReference type="EMBL" id="GGN88104.1"/>
    </source>
</evidence>